<dbReference type="PANTHER" id="PTHR46470">
    <property type="entry name" value="N-ACYLNEURAMINATE-9-PHOSPHATASE"/>
    <property type="match status" value="1"/>
</dbReference>
<keyword evidence="6" id="KW-1185">Reference proteome</keyword>
<proteinExistence type="predicted"/>
<dbReference type="InterPro" id="IPR006439">
    <property type="entry name" value="HAD-SF_hydro_IA"/>
</dbReference>
<dbReference type="InterPro" id="IPR051400">
    <property type="entry name" value="HAD-like_hydrolase"/>
</dbReference>
<evidence type="ECO:0000256" key="2">
    <source>
        <dbReference type="ARBA" id="ARBA00022723"/>
    </source>
</evidence>
<reference evidence="5" key="1">
    <citation type="submission" date="2018-03" db="EMBL/GenBank/DDBJ databases">
        <authorList>
            <person name="Guldener U."/>
        </authorList>
    </citation>
    <scope>NUCLEOTIDE SEQUENCE</scope>
</reference>
<evidence type="ECO:0000313" key="5">
    <source>
        <dbReference type="EMBL" id="SPJ79021.1"/>
    </source>
</evidence>
<name>A0AAE8MD53_9HYPO</name>
<dbReference type="EMBL" id="ONZP01000251">
    <property type="protein sequence ID" value="SPJ79021.1"/>
    <property type="molecule type" value="Genomic_DNA"/>
</dbReference>
<dbReference type="GO" id="GO:0016791">
    <property type="term" value="F:phosphatase activity"/>
    <property type="evidence" value="ECO:0007669"/>
    <property type="project" value="TreeGrafter"/>
</dbReference>
<dbReference type="Gene3D" id="1.10.150.520">
    <property type="match status" value="1"/>
</dbReference>
<dbReference type="PANTHER" id="PTHR46470:SF2">
    <property type="entry name" value="GLYCERALDEHYDE 3-PHOSPHATE PHOSPHATASE"/>
    <property type="match status" value="1"/>
</dbReference>
<evidence type="ECO:0000256" key="3">
    <source>
        <dbReference type="ARBA" id="ARBA00022801"/>
    </source>
</evidence>
<dbReference type="NCBIfam" id="TIGR01509">
    <property type="entry name" value="HAD-SF-IA-v3"/>
    <property type="match status" value="1"/>
</dbReference>
<organism evidence="5 6">
    <name type="scientific">Fusarium torulosum</name>
    <dbReference type="NCBI Taxonomy" id="33205"/>
    <lineage>
        <taxon>Eukaryota</taxon>
        <taxon>Fungi</taxon>
        <taxon>Dikarya</taxon>
        <taxon>Ascomycota</taxon>
        <taxon>Pezizomycotina</taxon>
        <taxon>Sordariomycetes</taxon>
        <taxon>Hypocreomycetidae</taxon>
        <taxon>Hypocreales</taxon>
        <taxon>Nectriaceae</taxon>
        <taxon>Fusarium</taxon>
    </lineage>
</organism>
<dbReference type="SUPFAM" id="SSF56784">
    <property type="entry name" value="HAD-like"/>
    <property type="match status" value="1"/>
</dbReference>
<keyword evidence="2" id="KW-0479">Metal-binding</keyword>
<evidence type="ECO:0000256" key="4">
    <source>
        <dbReference type="ARBA" id="ARBA00022842"/>
    </source>
</evidence>
<dbReference type="Gene3D" id="3.40.50.1000">
    <property type="entry name" value="HAD superfamily/HAD-like"/>
    <property type="match status" value="1"/>
</dbReference>
<dbReference type="PRINTS" id="PR00413">
    <property type="entry name" value="HADHALOGNASE"/>
</dbReference>
<comment type="caution">
    <text evidence="5">The sequence shown here is derived from an EMBL/GenBank/DDBJ whole genome shotgun (WGS) entry which is preliminary data.</text>
</comment>
<accession>A0AAE8MD53</accession>
<dbReference type="AlphaFoldDB" id="A0AAE8MD53"/>
<dbReference type="Proteomes" id="UP001187734">
    <property type="component" value="Unassembled WGS sequence"/>
</dbReference>
<keyword evidence="4" id="KW-0460">Magnesium</keyword>
<dbReference type="InterPro" id="IPR036412">
    <property type="entry name" value="HAD-like_sf"/>
</dbReference>
<protein>
    <submittedName>
        <fullName evidence="5">Uncharacterized protein</fullName>
    </submittedName>
</protein>
<dbReference type="Pfam" id="PF00702">
    <property type="entry name" value="Hydrolase"/>
    <property type="match status" value="1"/>
</dbReference>
<comment type="cofactor">
    <cofactor evidence="1">
        <name>Mg(2+)</name>
        <dbReference type="ChEBI" id="CHEBI:18420"/>
    </cofactor>
</comment>
<dbReference type="GO" id="GO:0046872">
    <property type="term" value="F:metal ion binding"/>
    <property type="evidence" value="ECO:0007669"/>
    <property type="project" value="UniProtKB-KW"/>
</dbReference>
<evidence type="ECO:0000313" key="6">
    <source>
        <dbReference type="Proteomes" id="UP001187734"/>
    </source>
</evidence>
<dbReference type="NCBIfam" id="TIGR01549">
    <property type="entry name" value="HAD-SF-IA-v1"/>
    <property type="match status" value="1"/>
</dbReference>
<sequence>MEPTRTRVRKHTGLAGENVEELINQYNIALQQAYNDYLDKVITYEEADVRKIHLFFAALGLPEPSLNEVREFRDAYKAVYRANRRATPGSIETLARLREYGYRIVIITNGQIEDQAAKAEAIGILHLIERIITSEEAGYCKPDPHIFQYAIEQLGASPHTTYMVGDSADSDIKGALDAQLAAIMYSPMAQDSQRLLFGQQIPIIRHMAQLPGHFGITSHSFKSHFTSALGKLVIEAIGIDLVTEPRHCLQVSKEVVQFLAERIGAVLAYAAKKRHILAMSLIESMIRAIAKAAGPIDEAMIQISFPGQGMDETTTNKSDCHVTNRDHSIRAEYVRLALGTDSVNEAVLREVASLLQGHCNNLMRDYPRAAIR</sequence>
<keyword evidence="3" id="KW-0378">Hydrolase</keyword>
<gene>
    <name evidence="5" type="ORF">FTOL_07412</name>
</gene>
<dbReference type="GO" id="GO:0044281">
    <property type="term" value="P:small molecule metabolic process"/>
    <property type="evidence" value="ECO:0007669"/>
    <property type="project" value="UniProtKB-ARBA"/>
</dbReference>
<evidence type="ECO:0000256" key="1">
    <source>
        <dbReference type="ARBA" id="ARBA00001946"/>
    </source>
</evidence>
<dbReference type="InterPro" id="IPR023214">
    <property type="entry name" value="HAD_sf"/>
</dbReference>